<sequence length="298" mass="33748">MQFHEITAADGEWARPRLEGAGFRSCEFAFANVYMWSHVYGTEIAEYRDYVVARNIGRTHHHFLYPVGGKDLEAVLSACVEDALAAGKEPMFYSIPESEVAVVEALFPGKFTFSEDRDEEDYLYLSTDLQELPGKIFQKKRNHISRFGKDHPDYVFEPIAPENLAEVRAFNNRWCQTYGCDADEGLAREHRAIEMVFDHYFELGLVGGLVRTGGQLVAFCYGSKISAEVLGTHVEKAWHDVNGAYPIINREYARAFGGAYRYINREEDLGEEGLRKAKLSYNPAILEKKFCAVLRSGG</sequence>
<reference evidence="2" key="1">
    <citation type="submission" date="2020-08" db="EMBL/GenBank/DDBJ databases">
        <title>Genome public.</title>
        <authorList>
            <person name="Liu C."/>
            <person name="Sun Q."/>
        </authorList>
    </citation>
    <scope>NUCLEOTIDE SEQUENCE</scope>
    <source>
        <strain evidence="2">BX8</strain>
    </source>
</reference>
<evidence type="ECO:0000313" key="2">
    <source>
        <dbReference type="EMBL" id="MBC5580196.1"/>
    </source>
</evidence>
<dbReference type="InterPro" id="IPR016181">
    <property type="entry name" value="Acyl_CoA_acyltransferase"/>
</dbReference>
<comment type="caution">
    <text evidence="2">The sequence shown here is derived from an EMBL/GenBank/DDBJ whole genome shotgun (WGS) entry which is preliminary data.</text>
</comment>
<protein>
    <submittedName>
        <fullName evidence="2">DUF2156 domain-containing protein</fullName>
    </submittedName>
</protein>
<dbReference type="EMBL" id="JACONZ010000001">
    <property type="protein sequence ID" value="MBC5580196.1"/>
    <property type="molecule type" value="Genomic_DNA"/>
</dbReference>
<dbReference type="PANTHER" id="PTHR41373:SF1">
    <property type="entry name" value="PHOSPHATIDYLGLYCEROL LYSYLTRANSFERASE C-TERMINAL DOMAIN-CONTAINING PROTEIN"/>
    <property type="match status" value="1"/>
</dbReference>
<dbReference type="Proteomes" id="UP000659630">
    <property type="component" value="Unassembled WGS sequence"/>
</dbReference>
<accession>A0A923I7H1</accession>
<evidence type="ECO:0000313" key="3">
    <source>
        <dbReference type="Proteomes" id="UP000659630"/>
    </source>
</evidence>
<dbReference type="Gene3D" id="3.40.630.30">
    <property type="match status" value="1"/>
</dbReference>
<dbReference type="InterPro" id="IPR016732">
    <property type="entry name" value="UCP018688"/>
</dbReference>
<proteinExistence type="predicted"/>
<dbReference type="AlphaFoldDB" id="A0A923I7H1"/>
<dbReference type="Pfam" id="PF09924">
    <property type="entry name" value="LPG_synthase_C"/>
    <property type="match status" value="1"/>
</dbReference>
<feature type="domain" description="Phosphatidylglycerol lysyltransferase C-terminal" evidence="1">
    <location>
        <begin position="24"/>
        <end position="292"/>
    </location>
</feature>
<dbReference type="PIRSF" id="PIRSF018688">
    <property type="entry name" value="UCP018688"/>
    <property type="match status" value="1"/>
</dbReference>
<name>A0A923I7H1_9FIRM</name>
<dbReference type="RefSeq" id="WP_186886563.1">
    <property type="nucleotide sequence ID" value="NZ_JACONZ010000001.1"/>
</dbReference>
<evidence type="ECO:0000259" key="1">
    <source>
        <dbReference type="Pfam" id="PF09924"/>
    </source>
</evidence>
<gene>
    <name evidence="2" type="ORF">H8S23_01610</name>
</gene>
<dbReference type="PANTHER" id="PTHR41373">
    <property type="entry name" value="DUF2156 DOMAIN-CONTAINING PROTEIN"/>
    <property type="match status" value="1"/>
</dbReference>
<dbReference type="InterPro" id="IPR024320">
    <property type="entry name" value="LPG_synthase_C"/>
</dbReference>
<dbReference type="SUPFAM" id="SSF55729">
    <property type="entry name" value="Acyl-CoA N-acyltransferases (Nat)"/>
    <property type="match status" value="2"/>
</dbReference>
<organism evidence="2 3">
    <name type="scientific">Anaerofilum hominis</name>
    <dbReference type="NCBI Taxonomy" id="2763016"/>
    <lineage>
        <taxon>Bacteria</taxon>
        <taxon>Bacillati</taxon>
        <taxon>Bacillota</taxon>
        <taxon>Clostridia</taxon>
        <taxon>Eubacteriales</taxon>
        <taxon>Oscillospiraceae</taxon>
        <taxon>Anaerofilum</taxon>
    </lineage>
</organism>
<keyword evidence="3" id="KW-1185">Reference proteome</keyword>